<dbReference type="SUPFAM" id="SSF46785">
    <property type="entry name" value="Winged helix' DNA-binding domain"/>
    <property type="match status" value="1"/>
</dbReference>
<dbReference type="PRINTS" id="PR00778">
    <property type="entry name" value="HTHARSR"/>
</dbReference>
<accession>A0AAU7T7E9</accession>
<dbReference type="PANTHER" id="PTHR38600">
    <property type="entry name" value="TRANSCRIPTIONAL REGULATORY PROTEIN"/>
    <property type="match status" value="1"/>
</dbReference>
<gene>
    <name evidence="2" type="ORF">ABN611_29925</name>
</gene>
<dbReference type="InterPro" id="IPR011991">
    <property type="entry name" value="ArsR-like_HTH"/>
</dbReference>
<evidence type="ECO:0000259" key="1">
    <source>
        <dbReference type="PROSITE" id="PS50987"/>
    </source>
</evidence>
<organism evidence="2">
    <name type="scientific">Kribbella sp. HUAS MG21</name>
    <dbReference type="NCBI Taxonomy" id="3160966"/>
    <lineage>
        <taxon>Bacteria</taxon>
        <taxon>Bacillati</taxon>
        <taxon>Actinomycetota</taxon>
        <taxon>Actinomycetes</taxon>
        <taxon>Propionibacteriales</taxon>
        <taxon>Kribbellaceae</taxon>
        <taxon>Kribbella</taxon>
    </lineage>
</organism>
<name>A0AAU7T7E9_9ACTN</name>
<dbReference type="Pfam" id="PF01022">
    <property type="entry name" value="HTH_5"/>
    <property type="match status" value="1"/>
</dbReference>
<dbReference type="InterPro" id="IPR001845">
    <property type="entry name" value="HTH_ArsR_DNA-bd_dom"/>
</dbReference>
<dbReference type="PANTHER" id="PTHR38600:SF1">
    <property type="entry name" value="TRANSCRIPTIONAL REGULATORY PROTEIN"/>
    <property type="match status" value="1"/>
</dbReference>
<dbReference type="GO" id="GO:0003700">
    <property type="term" value="F:DNA-binding transcription factor activity"/>
    <property type="evidence" value="ECO:0007669"/>
    <property type="project" value="InterPro"/>
</dbReference>
<proteinExistence type="predicted"/>
<dbReference type="NCBIfam" id="NF033788">
    <property type="entry name" value="HTH_metalloreg"/>
    <property type="match status" value="1"/>
</dbReference>
<dbReference type="RefSeq" id="WP_350275611.1">
    <property type="nucleotide sequence ID" value="NZ_CP158165.1"/>
</dbReference>
<dbReference type="EMBL" id="CP158165">
    <property type="protein sequence ID" value="XBV22771.1"/>
    <property type="molecule type" value="Genomic_DNA"/>
</dbReference>
<dbReference type="SMART" id="SM00418">
    <property type="entry name" value="HTH_ARSR"/>
    <property type="match status" value="1"/>
</dbReference>
<reference evidence="2" key="1">
    <citation type="submission" date="2024-06" db="EMBL/GenBank/DDBJ databases">
        <title>Kribbella sp. strain HUAS MG21 genome sequences.</title>
        <authorList>
            <person name="Mo P."/>
        </authorList>
    </citation>
    <scope>NUCLEOTIDE SEQUENCE</scope>
    <source>
        <strain evidence="2">HUAS MG21</strain>
    </source>
</reference>
<evidence type="ECO:0000313" key="2">
    <source>
        <dbReference type="EMBL" id="XBV22771.1"/>
    </source>
</evidence>
<dbReference type="InterPro" id="IPR036388">
    <property type="entry name" value="WH-like_DNA-bd_sf"/>
</dbReference>
<sequence length="119" mass="13504">MPRRLKSGPLDEVFGALANPTRRDILDALLDGEQTAGELAGRFDMARPSVSEHLRALRDSGLVEERQDGRHRYYRVTGEPMAELIEWLTPYERFWRDRMTALGSVLDELDDAANSGDDE</sequence>
<dbReference type="InterPro" id="IPR036390">
    <property type="entry name" value="WH_DNA-bd_sf"/>
</dbReference>
<dbReference type="PROSITE" id="PS50987">
    <property type="entry name" value="HTH_ARSR_2"/>
    <property type="match status" value="1"/>
</dbReference>
<feature type="domain" description="HTH arsR-type" evidence="1">
    <location>
        <begin position="2"/>
        <end position="96"/>
    </location>
</feature>
<dbReference type="CDD" id="cd00090">
    <property type="entry name" value="HTH_ARSR"/>
    <property type="match status" value="1"/>
</dbReference>
<dbReference type="AlphaFoldDB" id="A0AAU7T7E9"/>
<protein>
    <submittedName>
        <fullName evidence="2">Metalloregulator ArsR/SmtB family transcription factor</fullName>
    </submittedName>
</protein>
<dbReference type="Gene3D" id="1.10.10.10">
    <property type="entry name" value="Winged helix-like DNA-binding domain superfamily/Winged helix DNA-binding domain"/>
    <property type="match status" value="1"/>
</dbReference>